<organism evidence="1">
    <name type="scientific">viral metagenome</name>
    <dbReference type="NCBI Taxonomy" id="1070528"/>
    <lineage>
        <taxon>unclassified sequences</taxon>
        <taxon>metagenomes</taxon>
        <taxon>organismal metagenomes</taxon>
    </lineage>
</organism>
<name>A0A6C0I6Z2_9ZZZZ</name>
<reference evidence="1" key="1">
    <citation type="journal article" date="2020" name="Nature">
        <title>Giant virus diversity and host interactions through global metagenomics.</title>
        <authorList>
            <person name="Schulz F."/>
            <person name="Roux S."/>
            <person name="Paez-Espino D."/>
            <person name="Jungbluth S."/>
            <person name="Walsh D.A."/>
            <person name="Denef V.J."/>
            <person name="McMahon K.D."/>
            <person name="Konstantinidis K.T."/>
            <person name="Eloe-Fadrosh E.A."/>
            <person name="Kyrpides N.C."/>
            <person name="Woyke T."/>
        </authorList>
    </citation>
    <scope>NUCLEOTIDE SEQUENCE</scope>
    <source>
        <strain evidence="1">GVMAG-M-3300023184-24</strain>
    </source>
</reference>
<protein>
    <submittedName>
        <fullName evidence="1">Uncharacterized protein</fullName>
    </submittedName>
</protein>
<sequence length="221" mass="26084">MQFNNYSSSNYNQYQYNPSLYNTSNANYNNYNKINHNYIMKQDIYDSIVKYYGDIVMTKLNSKSTSDGSTYGLYYCRVGCMLCIDNRYILVIVRENTNNGVEIPVGTQIYLSNLQWISFQTRSIDDFETVNPHDIKMKQQNVTNNRNTIIDMEMKLSEELNDRIRYDCSEHYPVTVDIMKKKAKEKNIYDMMDGYEKEYYTPTCSLQTLLESYQCVLTLNV</sequence>
<dbReference type="EMBL" id="MN740109">
    <property type="protein sequence ID" value="QHT88116.1"/>
    <property type="molecule type" value="Genomic_DNA"/>
</dbReference>
<evidence type="ECO:0000313" key="1">
    <source>
        <dbReference type="EMBL" id="QHT88116.1"/>
    </source>
</evidence>
<dbReference type="AlphaFoldDB" id="A0A6C0I6Z2"/>
<accession>A0A6C0I6Z2</accession>
<proteinExistence type="predicted"/>